<protein>
    <submittedName>
        <fullName evidence="3">Fasciclin domain-containing protein</fullName>
    </submittedName>
</protein>
<evidence type="ECO:0000259" key="2">
    <source>
        <dbReference type="PROSITE" id="PS50213"/>
    </source>
</evidence>
<name>A0ABV6P5X4_9ACTN</name>
<dbReference type="Gene3D" id="2.30.180.10">
    <property type="entry name" value="FAS1 domain"/>
    <property type="match status" value="1"/>
</dbReference>
<dbReference type="InterPro" id="IPR036378">
    <property type="entry name" value="FAS1_dom_sf"/>
</dbReference>
<dbReference type="EMBL" id="JBHLUE010000026">
    <property type="protein sequence ID" value="MFC0567693.1"/>
    <property type="molecule type" value="Genomic_DNA"/>
</dbReference>
<keyword evidence="1" id="KW-0732">Signal</keyword>
<evidence type="ECO:0000313" key="4">
    <source>
        <dbReference type="Proteomes" id="UP001589894"/>
    </source>
</evidence>
<gene>
    <name evidence="3" type="ORF">ACFFHU_26585</name>
</gene>
<comment type="caution">
    <text evidence="3">The sequence shown here is derived from an EMBL/GenBank/DDBJ whole genome shotgun (WGS) entry which is preliminary data.</text>
</comment>
<feature type="signal peptide" evidence="1">
    <location>
        <begin position="1"/>
        <end position="30"/>
    </location>
</feature>
<keyword evidence="4" id="KW-1185">Reference proteome</keyword>
<proteinExistence type="predicted"/>
<dbReference type="SMART" id="SM00554">
    <property type="entry name" value="FAS1"/>
    <property type="match status" value="1"/>
</dbReference>
<feature type="domain" description="FAS1" evidence="2">
    <location>
        <begin position="47"/>
        <end position="212"/>
    </location>
</feature>
<evidence type="ECO:0000313" key="3">
    <source>
        <dbReference type="EMBL" id="MFC0567693.1"/>
    </source>
</evidence>
<dbReference type="Pfam" id="PF02469">
    <property type="entry name" value="Fasciclin"/>
    <property type="match status" value="1"/>
</dbReference>
<dbReference type="Proteomes" id="UP001589894">
    <property type="component" value="Unassembled WGS sequence"/>
</dbReference>
<dbReference type="InterPro" id="IPR000782">
    <property type="entry name" value="FAS1_domain"/>
</dbReference>
<feature type="chain" id="PRO_5047341580" evidence="1">
    <location>
        <begin position="31"/>
        <end position="218"/>
    </location>
</feature>
<dbReference type="PROSITE" id="PS50213">
    <property type="entry name" value="FAS1"/>
    <property type="match status" value="1"/>
</dbReference>
<dbReference type="RefSeq" id="WP_377343018.1">
    <property type="nucleotide sequence ID" value="NZ_JBHLUE010000026.1"/>
</dbReference>
<accession>A0ABV6P5X4</accession>
<evidence type="ECO:0000256" key="1">
    <source>
        <dbReference type="SAM" id="SignalP"/>
    </source>
</evidence>
<sequence length="218" mass="22978">MRFTRLGQRAAAVATAALVASALTAVPATASGKSNSLGTRSLAAVLTADKSGFDRNGNDYDILTAAVLAVLKAKPASPVGVLTDGTTALTAFLPNDRAFETLVADIQHTRRLPGESQAFTAVAGLGIDTVETVLLYHVVPGATIDRKAALRADGASLTTAAGSSITVDVYGWWCFRGVRLIDADRNDRDPRVIRFDINKGNRQIAHGIDRVLRPVDLP</sequence>
<reference evidence="3 4" key="1">
    <citation type="submission" date="2024-09" db="EMBL/GenBank/DDBJ databases">
        <authorList>
            <person name="Sun Q."/>
            <person name="Mori K."/>
        </authorList>
    </citation>
    <scope>NUCLEOTIDE SEQUENCE [LARGE SCALE GENOMIC DNA]</scope>
    <source>
        <strain evidence="3 4">TBRC 2205</strain>
    </source>
</reference>
<organism evidence="3 4">
    <name type="scientific">Plantactinospora siamensis</name>
    <dbReference type="NCBI Taxonomy" id="555372"/>
    <lineage>
        <taxon>Bacteria</taxon>
        <taxon>Bacillati</taxon>
        <taxon>Actinomycetota</taxon>
        <taxon>Actinomycetes</taxon>
        <taxon>Micromonosporales</taxon>
        <taxon>Micromonosporaceae</taxon>
        <taxon>Plantactinospora</taxon>
    </lineage>
</organism>
<dbReference type="SUPFAM" id="SSF82153">
    <property type="entry name" value="FAS1 domain"/>
    <property type="match status" value="1"/>
</dbReference>